<dbReference type="Proteomes" id="UP000663671">
    <property type="component" value="Chromosome 6"/>
</dbReference>
<feature type="region of interest" description="Disordered" evidence="1">
    <location>
        <begin position="322"/>
        <end position="347"/>
    </location>
</feature>
<dbReference type="VEuPathDB" id="FungiDB:I7I51_03014"/>
<accession>A0A8A1MQ65</accession>
<feature type="compositionally biased region" description="Basic and acidic residues" evidence="1">
    <location>
        <begin position="328"/>
        <end position="339"/>
    </location>
</feature>
<evidence type="ECO:0000313" key="2">
    <source>
        <dbReference type="EMBL" id="QSS66802.1"/>
    </source>
</evidence>
<feature type="region of interest" description="Disordered" evidence="1">
    <location>
        <begin position="41"/>
        <end position="61"/>
    </location>
</feature>
<evidence type="ECO:0000256" key="1">
    <source>
        <dbReference type="SAM" id="MobiDB-lite"/>
    </source>
</evidence>
<feature type="compositionally biased region" description="Polar residues" evidence="1">
    <location>
        <begin position="49"/>
        <end position="61"/>
    </location>
</feature>
<dbReference type="OrthoDB" id="4188229at2759"/>
<dbReference type="AlphaFoldDB" id="A0A8A1MQ65"/>
<gene>
    <name evidence="2" type="ORF">I7I51_03014</name>
</gene>
<sequence>MADILAALDTICNASDASLQKHRDKLGQLLARTASLLGKSDKLGYKPDSNPTCAPSQNSTPIPRVRLAADDNQEVRSLPVIDARAEPYVGDGAILQVERQITSCKEEKRIQHVTELLDAIEKKLPEIQKAYENGASNFSYPVSSVEDSRVLDFTICCGTKGKRSMNMRSQRTLSILSLTNEFVAWERLTFKQSKVTCQINVLSEKTDWTGNINKFLNERRIIDKVAARKMISEGTKSIVIQALSGIPGIAAILSTCPRWHEISYTMLPTLIEGLLVRNIYDRAEKYSDWWESCQKNYDNGSRQRKLMIRKCHPSQYPSVNRTKRRRIERNEGNRAEGHGDQNYMPEPNGSVSSEFRHSFSQTKSSEPQIFTIASVAESALDQIIDNELVPRTTEPSTQPNISPVMDSVADSGGSGNMDNRPPLLQPLHGFSDAWTEGLSHSSPYSDNGRQLLAADVQQPPYGVSDGWTDLCSTDNGRHLLAADVQQPPYGVSDGWTDLCSTDNGRHLLAADVQQPQYGVSDGWTDLCSTNNGRQLLAVDVQQPQYGVSDGWTNLSAGNHQQSVAYACSADNFNMAM</sequence>
<name>A0A8A1MQ65_AJECA</name>
<evidence type="ECO:0000313" key="3">
    <source>
        <dbReference type="Proteomes" id="UP000663671"/>
    </source>
</evidence>
<reference evidence="2" key="1">
    <citation type="submission" date="2021-01" db="EMBL/GenBank/DDBJ databases">
        <title>Chromosome-level genome assembly of a human fungal pathogen reveals clustering of transcriptionally co-regulated genes.</title>
        <authorList>
            <person name="Voorhies M."/>
            <person name="Cohen S."/>
            <person name="Shea T.P."/>
            <person name="Petrus S."/>
            <person name="Munoz J.F."/>
            <person name="Poplawski S."/>
            <person name="Goldman W.E."/>
            <person name="Michael T."/>
            <person name="Cuomo C.A."/>
            <person name="Sil A."/>
            <person name="Beyhan S."/>
        </authorList>
    </citation>
    <scope>NUCLEOTIDE SEQUENCE</scope>
    <source>
        <strain evidence="2">WU24</strain>
    </source>
</reference>
<dbReference type="EMBL" id="CP069116">
    <property type="protein sequence ID" value="QSS66802.1"/>
    <property type="molecule type" value="Genomic_DNA"/>
</dbReference>
<proteinExistence type="predicted"/>
<organism evidence="2 3">
    <name type="scientific">Ajellomyces capsulatus</name>
    <name type="common">Darling's disease fungus</name>
    <name type="synonym">Histoplasma capsulatum</name>
    <dbReference type="NCBI Taxonomy" id="5037"/>
    <lineage>
        <taxon>Eukaryota</taxon>
        <taxon>Fungi</taxon>
        <taxon>Dikarya</taxon>
        <taxon>Ascomycota</taxon>
        <taxon>Pezizomycotina</taxon>
        <taxon>Eurotiomycetes</taxon>
        <taxon>Eurotiomycetidae</taxon>
        <taxon>Onygenales</taxon>
        <taxon>Ajellomycetaceae</taxon>
        <taxon>Histoplasma</taxon>
    </lineage>
</organism>
<protein>
    <submittedName>
        <fullName evidence="2">Uncharacterized protein</fullName>
    </submittedName>
</protein>